<feature type="binding site" evidence="12">
    <location>
        <position position="299"/>
    </location>
    <ligand>
        <name>substrate</name>
        <note>ligand shared with subunit alpha</note>
    </ligand>
</feature>
<feature type="site" description="Important for substrate specificity" evidence="12">
    <location>
        <position position="70"/>
    </location>
</feature>
<dbReference type="EnsemblMetazoa" id="XM_019996393.1">
    <property type="protein sequence ID" value="XP_019851952.1"/>
    <property type="gene ID" value="LOC100639406"/>
</dbReference>
<dbReference type="PANTHER" id="PTHR11815">
    <property type="entry name" value="SUCCINYL-COA SYNTHETASE BETA CHAIN"/>
    <property type="match status" value="1"/>
</dbReference>
<comment type="similarity">
    <text evidence="12">Belongs to the succinate/malate CoA ligase beta subunit family. GTP-specific subunit beta subfamily.</text>
</comment>
<dbReference type="InterPro" id="IPR011761">
    <property type="entry name" value="ATP-grasp"/>
</dbReference>
<dbReference type="PIRSF" id="PIRSF001554">
    <property type="entry name" value="SucCS_beta"/>
    <property type="match status" value="1"/>
</dbReference>
<keyword evidence="7 12" id="KW-0496">Mitochondrion</keyword>
<feature type="site" description="Important for substrate specificity" evidence="12">
    <location>
        <position position="138"/>
    </location>
</feature>
<evidence type="ECO:0000256" key="7">
    <source>
        <dbReference type="ARBA" id="ARBA00023128"/>
    </source>
</evidence>
<evidence type="ECO:0000256" key="6">
    <source>
        <dbReference type="ARBA" id="ARBA00022842"/>
    </source>
</evidence>
<dbReference type="FunFam" id="3.30.470.20:FF:000002">
    <property type="entry name" value="Succinate--CoA ligase [ADP-forming] subunit beta"/>
    <property type="match status" value="1"/>
</dbReference>
<dbReference type="GO" id="GO:0006099">
    <property type="term" value="P:tricarboxylic acid cycle"/>
    <property type="evidence" value="ECO:0007669"/>
    <property type="project" value="UniProtKB-UniRule"/>
</dbReference>
<reference evidence="16" key="1">
    <citation type="journal article" date="2010" name="Nature">
        <title>The Amphimedon queenslandica genome and the evolution of animal complexity.</title>
        <authorList>
            <person name="Srivastava M."/>
            <person name="Simakov O."/>
            <person name="Chapman J."/>
            <person name="Fahey B."/>
            <person name="Gauthier M.E."/>
            <person name="Mitros T."/>
            <person name="Richards G.S."/>
            <person name="Conaco C."/>
            <person name="Dacre M."/>
            <person name="Hellsten U."/>
            <person name="Larroux C."/>
            <person name="Putnam N.H."/>
            <person name="Stanke M."/>
            <person name="Adamska M."/>
            <person name="Darling A."/>
            <person name="Degnan S.M."/>
            <person name="Oakley T.H."/>
            <person name="Plachetzki D.C."/>
            <person name="Zhai Y."/>
            <person name="Adamski M."/>
            <person name="Calcino A."/>
            <person name="Cummins S.F."/>
            <person name="Goodstein D.M."/>
            <person name="Harris C."/>
            <person name="Jackson D.J."/>
            <person name="Leys S.P."/>
            <person name="Shu S."/>
            <person name="Woodcroft B.J."/>
            <person name="Vervoort M."/>
            <person name="Kosik K.S."/>
            <person name="Manning G."/>
            <person name="Degnan B.M."/>
            <person name="Rokhsar D.S."/>
        </authorList>
    </citation>
    <scope>NUCLEOTIDE SEQUENCE [LARGE SCALE GENOMIC DNA]</scope>
</reference>
<organism evidence="15 16">
    <name type="scientific">Amphimedon queenslandica</name>
    <name type="common">Sponge</name>
    <dbReference type="NCBI Taxonomy" id="400682"/>
    <lineage>
        <taxon>Eukaryota</taxon>
        <taxon>Metazoa</taxon>
        <taxon>Porifera</taxon>
        <taxon>Demospongiae</taxon>
        <taxon>Heteroscleromorpha</taxon>
        <taxon>Haplosclerida</taxon>
        <taxon>Niphatidae</taxon>
        <taxon>Amphimedon</taxon>
    </lineage>
</organism>
<dbReference type="InterPro" id="IPR017866">
    <property type="entry name" value="Succ-CoA_synthase_bsu_CS"/>
</dbReference>
<evidence type="ECO:0000256" key="11">
    <source>
        <dbReference type="ARBA" id="ARBA00063570"/>
    </source>
</evidence>
<keyword evidence="5 12" id="KW-0547">Nucleotide-binding</keyword>
<evidence type="ECO:0000313" key="16">
    <source>
        <dbReference type="Proteomes" id="UP000007879"/>
    </source>
</evidence>
<dbReference type="EC" id="6.2.1.4" evidence="12"/>
<dbReference type="GO" id="GO:0042709">
    <property type="term" value="C:succinate-CoA ligase complex"/>
    <property type="evidence" value="ECO:0007669"/>
    <property type="project" value="TreeGrafter"/>
</dbReference>
<dbReference type="InterPro" id="IPR016102">
    <property type="entry name" value="Succinyl-CoA_synth-like"/>
</dbReference>
<comment type="function">
    <text evidence="10 12">GTP-specific succinyl-CoA synthetase functions in the citric acid cycle (TCA), coupling the hydrolysis of succinyl-CoA to the synthesis of GTP and thus represents the only step of substrate-level phosphorylation in the TCA. The beta subunit provides nucleotide specificity of the enzyme and binds the substrate succinate, while the binding sites for coenzyme A and phosphate are found in the alpha subunit.</text>
</comment>
<dbReference type="GO" id="GO:0004776">
    <property type="term" value="F:succinate-CoA ligase (GDP-forming) activity"/>
    <property type="evidence" value="ECO:0007669"/>
    <property type="project" value="UniProtKB-EC"/>
</dbReference>
<dbReference type="GO" id="GO:0004775">
    <property type="term" value="F:succinate-CoA ligase (ADP-forming) activity"/>
    <property type="evidence" value="ECO:0007669"/>
    <property type="project" value="UniProtKB-UniRule"/>
</dbReference>
<dbReference type="Gene3D" id="3.30.1490.20">
    <property type="entry name" value="ATP-grasp fold, A domain"/>
    <property type="match status" value="1"/>
</dbReference>
<feature type="binding site" evidence="12">
    <location>
        <position position="137"/>
    </location>
    <ligand>
        <name>GTP</name>
        <dbReference type="ChEBI" id="CHEBI:37565"/>
    </ligand>
</feature>
<evidence type="ECO:0000256" key="13">
    <source>
        <dbReference type="PROSITE-ProRule" id="PRU00409"/>
    </source>
</evidence>
<dbReference type="InterPro" id="IPR034722">
    <property type="entry name" value="Succ_CoA_betaG_euk"/>
</dbReference>
<dbReference type="Gene3D" id="3.40.50.261">
    <property type="entry name" value="Succinyl-CoA synthetase domains"/>
    <property type="match status" value="1"/>
</dbReference>
<dbReference type="FunFam" id="3.40.50.261:FF:000001">
    <property type="entry name" value="Succinate--CoA ligase [ADP-forming] subunit beta"/>
    <property type="match status" value="1"/>
</dbReference>
<evidence type="ECO:0000256" key="12">
    <source>
        <dbReference type="HAMAP-Rule" id="MF_03221"/>
    </source>
</evidence>
<evidence type="ECO:0000256" key="5">
    <source>
        <dbReference type="ARBA" id="ARBA00022741"/>
    </source>
</evidence>
<dbReference type="Gene3D" id="3.30.470.20">
    <property type="entry name" value="ATP-grasp fold, B domain"/>
    <property type="match status" value="1"/>
</dbReference>
<dbReference type="Pfam" id="PF08442">
    <property type="entry name" value="ATP-grasp_2"/>
    <property type="match status" value="1"/>
</dbReference>
<comment type="subunit">
    <text evidence="11 12">Heterodimer of an alpha and a beta subunit. The beta subunit determines specificity for GTP.</text>
</comment>
<evidence type="ECO:0000256" key="9">
    <source>
        <dbReference type="ARBA" id="ARBA00052879"/>
    </source>
</evidence>
<dbReference type="PROSITE" id="PS01217">
    <property type="entry name" value="SUCCINYL_COA_LIG_3"/>
    <property type="match status" value="1"/>
</dbReference>
<dbReference type="InterPro" id="IPR005811">
    <property type="entry name" value="SUCC_ACL_C"/>
</dbReference>
<dbReference type="GO" id="GO:0005525">
    <property type="term" value="F:GTP binding"/>
    <property type="evidence" value="ECO:0007669"/>
    <property type="project" value="UniProtKB-UniRule"/>
</dbReference>
<dbReference type="SUPFAM" id="SSF52210">
    <property type="entry name" value="Succinyl-CoA synthetase domains"/>
    <property type="match status" value="1"/>
</dbReference>
<dbReference type="PANTHER" id="PTHR11815:SF10">
    <property type="entry name" value="SUCCINATE--COA LIGASE [GDP-FORMING] SUBUNIT BETA, MITOCHONDRIAL"/>
    <property type="match status" value="1"/>
</dbReference>
<keyword evidence="16" id="KW-1185">Reference proteome</keyword>
<keyword evidence="8 12" id="KW-0342">GTP-binding</keyword>
<dbReference type="NCBIfam" id="TIGR01016">
    <property type="entry name" value="sucCoAbeta"/>
    <property type="match status" value="1"/>
</dbReference>
<feature type="binding site" evidence="12">
    <location>
        <position position="248"/>
    </location>
    <ligand>
        <name>Mg(2+)</name>
        <dbReference type="ChEBI" id="CHEBI:18420"/>
    </ligand>
</feature>
<proteinExistence type="inferred from homology"/>
<evidence type="ECO:0000256" key="10">
    <source>
        <dbReference type="ARBA" id="ARBA00053833"/>
    </source>
</evidence>
<dbReference type="SUPFAM" id="SSF56059">
    <property type="entry name" value="Glutathione synthetase ATP-binding domain-like"/>
    <property type="match status" value="1"/>
</dbReference>
<keyword evidence="3 12" id="KW-0436">Ligase</keyword>
<dbReference type="PROSITE" id="PS50975">
    <property type="entry name" value="ATP_GRASP"/>
    <property type="match status" value="1"/>
</dbReference>
<accession>A0AAN0J5C7</accession>
<dbReference type="Pfam" id="PF00549">
    <property type="entry name" value="Ligase_CoA"/>
    <property type="match status" value="1"/>
</dbReference>
<comment type="catalytic activity">
    <reaction evidence="9 12">
        <text>GTP + succinate + CoA = succinyl-CoA + GDP + phosphate</text>
        <dbReference type="Rhea" id="RHEA:22120"/>
        <dbReference type="ChEBI" id="CHEBI:30031"/>
        <dbReference type="ChEBI" id="CHEBI:37565"/>
        <dbReference type="ChEBI" id="CHEBI:43474"/>
        <dbReference type="ChEBI" id="CHEBI:57287"/>
        <dbReference type="ChEBI" id="CHEBI:57292"/>
        <dbReference type="ChEBI" id="CHEBI:58189"/>
        <dbReference type="EC" id="6.2.1.4"/>
    </reaction>
</comment>
<evidence type="ECO:0000259" key="14">
    <source>
        <dbReference type="PROSITE" id="PS50975"/>
    </source>
</evidence>
<evidence type="ECO:0000256" key="8">
    <source>
        <dbReference type="ARBA" id="ARBA00023134"/>
    </source>
</evidence>
<feature type="domain" description="ATP-grasp" evidence="14">
    <location>
        <begin position="37"/>
        <end position="279"/>
    </location>
</feature>
<dbReference type="GO" id="GO:0006104">
    <property type="term" value="P:succinyl-CoA metabolic process"/>
    <property type="evidence" value="ECO:0007669"/>
    <property type="project" value="InterPro"/>
</dbReference>
<dbReference type="InterPro" id="IPR013650">
    <property type="entry name" value="ATP-grasp_succ-CoA_synth-type"/>
</dbReference>
<dbReference type="GO" id="GO:0000287">
    <property type="term" value="F:magnesium ion binding"/>
    <property type="evidence" value="ECO:0007669"/>
    <property type="project" value="UniProtKB-UniRule"/>
</dbReference>
<reference evidence="15" key="2">
    <citation type="submission" date="2024-06" db="UniProtKB">
        <authorList>
            <consortium name="EnsemblMetazoa"/>
        </authorList>
    </citation>
    <scope>IDENTIFICATION</scope>
</reference>
<evidence type="ECO:0000256" key="3">
    <source>
        <dbReference type="ARBA" id="ARBA00022598"/>
    </source>
</evidence>
<name>A0AAN0J5C7_AMPQE</name>
<dbReference type="FunFam" id="3.30.1490.20:FF:000004">
    <property type="entry name" value="Succinate--CoA ligase [ADP-forming] subunit beta, mitochondrial"/>
    <property type="match status" value="1"/>
</dbReference>
<feature type="binding site" evidence="12">
    <location>
        <position position="234"/>
    </location>
    <ligand>
        <name>Mg(2+)</name>
        <dbReference type="ChEBI" id="CHEBI:18420"/>
    </ligand>
</feature>
<evidence type="ECO:0000256" key="1">
    <source>
        <dbReference type="ARBA" id="ARBA00005064"/>
    </source>
</evidence>
<dbReference type="GO" id="GO:0005524">
    <property type="term" value="F:ATP binding"/>
    <property type="evidence" value="ECO:0007669"/>
    <property type="project" value="UniProtKB-UniRule"/>
</dbReference>
<evidence type="ECO:0000256" key="4">
    <source>
        <dbReference type="ARBA" id="ARBA00022723"/>
    </source>
</evidence>
<protein>
    <recommendedName>
        <fullName evidence="12">Succinate--CoA ligase [GDP-forming] subunit beta, mitochondrial</fullName>
        <ecNumber evidence="12">6.2.1.4</ecNumber>
    </recommendedName>
    <alternativeName>
        <fullName evidence="12">GTP-specific succinyl-CoA synthetase subunit beta</fullName>
        <shortName evidence="12">G-SCS</shortName>
        <shortName evidence="12">GTPSCS</shortName>
    </alternativeName>
    <alternativeName>
        <fullName evidence="12">Succinyl-CoA synthetase beta-G chain</fullName>
        <shortName evidence="12">SCS-betaG</shortName>
    </alternativeName>
</protein>
<dbReference type="KEGG" id="aqu:100639406"/>
<feature type="binding site" evidence="12">
    <location>
        <position position="48"/>
    </location>
    <ligand>
        <name>GTP</name>
        <dbReference type="ChEBI" id="CHEBI:37565"/>
    </ligand>
</feature>
<comment type="pathway">
    <text evidence="1 12">Carbohydrate metabolism; tricarboxylic acid cycle; succinate from succinyl-CoA (ligase route): step 1/1.</text>
</comment>
<comment type="cofactor">
    <cofactor evidence="12">
        <name>Mg(2+)</name>
        <dbReference type="ChEBI" id="CHEBI:18420"/>
    </cofactor>
    <text evidence="12">Binds 1 Mg(2+) ion per subunit.</text>
</comment>
<comment type="subcellular location">
    <subcellularLocation>
        <location evidence="12">Mitochondrion</location>
    </subcellularLocation>
</comment>
<dbReference type="GO" id="GO:0005739">
    <property type="term" value="C:mitochondrion"/>
    <property type="evidence" value="ECO:0007669"/>
    <property type="project" value="UniProtKB-SubCell"/>
</dbReference>
<evidence type="ECO:0000313" key="15">
    <source>
        <dbReference type="EnsemblMetazoa" id="XP_019851952.1"/>
    </source>
</evidence>
<dbReference type="InterPro" id="IPR005809">
    <property type="entry name" value="Succ_CoA_ligase-like_bsu"/>
</dbReference>
<dbReference type="NCBIfam" id="NF001913">
    <property type="entry name" value="PRK00696.1"/>
    <property type="match status" value="1"/>
</dbReference>
<dbReference type="HAMAP" id="MF_00558">
    <property type="entry name" value="Succ_CoA_beta"/>
    <property type="match status" value="1"/>
</dbReference>
<keyword evidence="6 12" id="KW-0460">Magnesium</keyword>
<evidence type="ECO:0000256" key="2">
    <source>
        <dbReference type="ARBA" id="ARBA00022532"/>
    </source>
</evidence>
<keyword evidence="2 12" id="KW-0816">Tricarboxylic acid cycle</keyword>
<sequence>MAAFRLPQKCLPFLFTRSQGPLQLQARSLNLHEYQSKDLMLNYGVTIQKFQTADTPERAGAAAKELGVPEVVLKAQILAGGRGKGRFSSGLVGGVKVTRDLESIEGLARDMINHRLVTKQTNSNGVEVKKVMVAEALDIARETYLAILMDPATQGPVLVGSPDGGVDIEEIAEKNPERIFKIPVDIMKGITMDQALLMAKNLEFKDGLRDTAATQIMKLYDLFCGVDATQVEINPFGETPDGRVVCFDAKVNFDDTAKYRQKEIFSREDTSEKDEREVEATLHNLNYIGMNGNIGCLVNGAGLAMATMDIIKLHKGEPANFLDVGGAVNESQVLSAFKLLTADPQVRAILVNVFGGIVSCATIASGIIAACKEMELHIPLIVRLEGSNVDKARSLLEDSDLPIIPAKDLSDAAAKAVASLT</sequence>
<dbReference type="AlphaFoldDB" id="A0AAN0J5C7"/>
<feature type="binding site" evidence="12">
    <location>
        <begin position="81"/>
        <end position="83"/>
    </location>
    <ligand>
        <name>GTP</name>
        <dbReference type="ChEBI" id="CHEBI:37565"/>
    </ligand>
</feature>
<keyword evidence="4 12" id="KW-0479">Metal-binding</keyword>
<dbReference type="HAMAP" id="MF_03221">
    <property type="entry name" value="Succ_CoA_betaG_euk"/>
    <property type="match status" value="1"/>
</dbReference>
<keyword evidence="13" id="KW-0067">ATP-binding</keyword>
<dbReference type="InterPro" id="IPR013815">
    <property type="entry name" value="ATP_grasp_subdomain_1"/>
</dbReference>
<gene>
    <name evidence="15" type="primary">100639406</name>
</gene>
<dbReference type="Proteomes" id="UP000007879">
    <property type="component" value="Unassembled WGS sequence"/>
</dbReference>
<feature type="binding site" evidence="12">
    <location>
        <begin position="356"/>
        <end position="358"/>
    </location>
    <ligand>
        <name>substrate</name>
        <note>ligand shared with subunit alpha</note>
    </ligand>
</feature>